<comment type="caution">
    <text evidence="1">The sequence shown here is derived from an EMBL/GenBank/DDBJ whole genome shotgun (WGS) entry which is preliminary data.</text>
</comment>
<dbReference type="VEuPathDB" id="MicrosporidiaDB:CWI36_0545p0010"/>
<dbReference type="VEuPathDB" id="MicrosporidiaDB:CWI39_2219p0010"/>
<accession>A0A4Q9KVM7</accession>
<evidence type="ECO:0000313" key="2">
    <source>
        <dbReference type="Proteomes" id="UP000293045"/>
    </source>
</evidence>
<organism evidence="1 2">
    <name type="scientific">Hamiltosporidium magnivora</name>
    <dbReference type="NCBI Taxonomy" id="148818"/>
    <lineage>
        <taxon>Eukaryota</taxon>
        <taxon>Fungi</taxon>
        <taxon>Fungi incertae sedis</taxon>
        <taxon>Microsporidia</taxon>
        <taxon>Dubosqiidae</taxon>
        <taxon>Hamiltosporidium</taxon>
    </lineage>
</organism>
<proteinExistence type="predicted"/>
<reference evidence="1 2" key="1">
    <citation type="submission" date="2017-12" db="EMBL/GenBank/DDBJ databases">
        <authorList>
            <person name="Pombert J.-F."/>
            <person name="Haag K.L."/>
            <person name="Ebert D."/>
        </authorList>
    </citation>
    <scope>NUCLEOTIDE SEQUENCE [LARGE SCALE GENOMIC DNA]</scope>
    <source>
        <strain evidence="1">IL-BN-2</strain>
    </source>
</reference>
<dbReference type="Proteomes" id="UP000293045">
    <property type="component" value="Unassembled WGS sequence"/>
</dbReference>
<name>A0A4Q9KVM7_9MICR</name>
<dbReference type="EMBL" id="PIXR01002219">
    <property type="protein sequence ID" value="TBT98918.1"/>
    <property type="molecule type" value="Genomic_DNA"/>
</dbReference>
<evidence type="ECO:0000313" key="1">
    <source>
        <dbReference type="EMBL" id="TBT98918.1"/>
    </source>
</evidence>
<gene>
    <name evidence="1" type="ORF">CWI39_2219p0010</name>
</gene>
<protein>
    <submittedName>
        <fullName evidence="1">Uncharacterized protein</fullName>
    </submittedName>
</protein>
<dbReference type="AlphaFoldDB" id="A0A4Q9KVM7"/>
<sequence length="113" mass="13392">MDKNIILKNFVPNRSYRIETEVFTVPSTSSNESAHTFEIVINNDIFVNPSPNPQTLSQKFFNQNLDIENNFHNLNREFISENQKIFSFEAKIYINMVSFFSEYIFNIFISNFF</sequence>